<dbReference type="Pfam" id="PF00307">
    <property type="entry name" value="CH"/>
    <property type="match status" value="1"/>
</dbReference>
<dbReference type="Pfam" id="PF03271">
    <property type="entry name" value="EB1"/>
    <property type="match status" value="1"/>
</dbReference>
<dbReference type="GO" id="GO:0005874">
    <property type="term" value="C:microtubule"/>
    <property type="evidence" value="ECO:0007669"/>
    <property type="project" value="UniProtKB-KW"/>
</dbReference>
<evidence type="ECO:0000259" key="12">
    <source>
        <dbReference type="PROSITE" id="PS51230"/>
    </source>
</evidence>
<dbReference type="CDD" id="cd00014">
    <property type="entry name" value="CH_SF"/>
    <property type="match status" value="1"/>
</dbReference>
<keyword evidence="3" id="KW-0963">Cytoplasm</keyword>
<evidence type="ECO:0000256" key="10">
    <source>
        <dbReference type="SAM" id="MobiDB-lite"/>
    </source>
</evidence>
<evidence type="ECO:0000256" key="8">
    <source>
        <dbReference type="ARBA" id="ARBA00023306"/>
    </source>
</evidence>
<evidence type="ECO:0000256" key="2">
    <source>
        <dbReference type="ARBA" id="ARBA00010729"/>
    </source>
</evidence>
<accession>A0A0A9X0V2</accession>
<dbReference type="GO" id="GO:0051301">
    <property type="term" value="P:cell division"/>
    <property type="evidence" value="ECO:0007669"/>
    <property type="project" value="UniProtKB-KW"/>
</dbReference>
<dbReference type="InterPro" id="IPR001715">
    <property type="entry name" value="CH_dom"/>
</dbReference>
<dbReference type="InterPro" id="IPR036133">
    <property type="entry name" value="EB1_C_sf"/>
</dbReference>
<evidence type="ECO:0000256" key="1">
    <source>
        <dbReference type="ARBA" id="ARBA00004245"/>
    </source>
</evidence>
<dbReference type="EMBL" id="GBRD01002924">
    <property type="protein sequence ID" value="JAG62897.1"/>
    <property type="molecule type" value="Transcribed_RNA"/>
</dbReference>
<evidence type="ECO:0000256" key="9">
    <source>
        <dbReference type="PROSITE-ProRule" id="PRU00576"/>
    </source>
</evidence>
<keyword evidence="8" id="KW-0131">Cell cycle</keyword>
<dbReference type="Gene3D" id="1.10.418.10">
    <property type="entry name" value="Calponin-like domain"/>
    <property type="match status" value="1"/>
</dbReference>
<dbReference type="InterPro" id="IPR036872">
    <property type="entry name" value="CH_dom_sf"/>
</dbReference>
<dbReference type="InterPro" id="IPR027328">
    <property type="entry name" value="MAPRE"/>
</dbReference>
<keyword evidence="4" id="KW-0132">Cell division</keyword>
<dbReference type="EMBL" id="GBHO01031196">
    <property type="protein sequence ID" value="JAG12408.1"/>
    <property type="molecule type" value="Transcribed_RNA"/>
</dbReference>
<dbReference type="PROSITE" id="PS51230">
    <property type="entry name" value="EB1_C"/>
    <property type="match status" value="1"/>
</dbReference>
<feature type="compositionally biased region" description="Basic and acidic residues" evidence="10">
    <location>
        <begin position="174"/>
        <end position="184"/>
    </location>
</feature>
<reference evidence="14" key="3">
    <citation type="submission" date="2014-09" db="EMBL/GenBank/DDBJ databases">
        <authorList>
            <person name="Magalhaes I.L.F."/>
            <person name="Oliveira U."/>
            <person name="Santos F.R."/>
            <person name="Vidigal T.H.D.A."/>
            <person name="Brescovit A.D."/>
            <person name="Santos A.J."/>
        </authorList>
    </citation>
    <scope>NUCLEOTIDE SEQUENCE</scope>
</reference>
<evidence type="ECO:0000256" key="4">
    <source>
        <dbReference type="ARBA" id="ARBA00022618"/>
    </source>
</evidence>
<dbReference type="AlphaFoldDB" id="A0A0A9X0V2"/>
<protein>
    <submittedName>
        <fullName evidence="13">Microtubule-associated protein RP/EB family member 1</fullName>
    </submittedName>
</protein>
<keyword evidence="5 9" id="KW-0493">Microtubule</keyword>
<feature type="region of interest" description="Disordered" evidence="10">
    <location>
        <begin position="152"/>
        <end position="184"/>
    </location>
</feature>
<evidence type="ECO:0000256" key="7">
    <source>
        <dbReference type="ARBA" id="ARBA00023212"/>
    </source>
</evidence>
<proteinExistence type="inferred from homology"/>
<dbReference type="PANTHER" id="PTHR10623">
    <property type="entry name" value="MICROTUBULE-ASSOCIATED PROTEIN RP/EB FAMILY MEMBER"/>
    <property type="match status" value="1"/>
</dbReference>
<organism evidence="13">
    <name type="scientific">Lygus hesperus</name>
    <name type="common">Western plant bug</name>
    <dbReference type="NCBI Taxonomy" id="30085"/>
    <lineage>
        <taxon>Eukaryota</taxon>
        <taxon>Metazoa</taxon>
        <taxon>Ecdysozoa</taxon>
        <taxon>Arthropoda</taxon>
        <taxon>Hexapoda</taxon>
        <taxon>Insecta</taxon>
        <taxon>Pterygota</taxon>
        <taxon>Neoptera</taxon>
        <taxon>Paraneoptera</taxon>
        <taxon>Hemiptera</taxon>
        <taxon>Heteroptera</taxon>
        <taxon>Panheteroptera</taxon>
        <taxon>Cimicomorpha</taxon>
        <taxon>Miridae</taxon>
        <taxon>Mirini</taxon>
        <taxon>Lygus</taxon>
    </lineage>
</organism>
<dbReference type="SUPFAM" id="SSF140612">
    <property type="entry name" value="EB1 dimerisation domain-like"/>
    <property type="match status" value="1"/>
</dbReference>
<dbReference type="Gene3D" id="1.20.5.1430">
    <property type="match status" value="1"/>
</dbReference>
<evidence type="ECO:0000256" key="6">
    <source>
        <dbReference type="ARBA" id="ARBA00022776"/>
    </source>
</evidence>
<dbReference type="GO" id="GO:0008017">
    <property type="term" value="F:microtubule binding"/>
    <property type="evidence" value="ECO:0007669"/>
    <property type="project" value="InterPro"/>
</dbReference>
<evidence type="ECO:0000313" key="14">
    <source>
        <dbReference type="EMBL" id="JAG62897.1"/>
    </source>
</evidence>
<reference evidence="13" key="1">
    <citation type="journal article" date="2014" name="PLoS ONE">
        <title>Transcriptome-Based Identification of ABC Transporters in the Western Tarnished Plant Bug Lygus hesperus.</title>
        <authorList>
            <person name="Hull J.J."/>
            <person name="Chaney K."/>
            <person name="Geib S.M."/>
            <person name="Fabrick J.A."/>
            <person name="Brent C.S."/>
            <person name="Walsh D."/>
            <person name="Lavine L.C."/>
        </authorList>
    </citation>
    <scope>NUCLEOTIDE SEQUENCE</scope>
</reference>
<feature type="domain" description="EB1 C-terminal" evidence="12">
    <location>
        <begin position="178"/>
        <end position="247"/>
    </location>
</feature>
<reference evidence="13" key="2">
    <citation type="submission" date="2014-07" db="EMBL/GenBank/DDBJ databases">
        <authorList>
            <person name="Hull J."/>
        </authorList>
    </citation>
    <scope>NUCLEOTIDE SEQUENCE</scope>
</reference>
<feature type="domain" description="Calponin-homology (CH)" evidence="11">
    <location>
        <begin position="14"/>
        <end position="116"/>
    </location>
</feature>
<comment type="similarity">
    <text evidence="2">Belongs to the MAPRE family.</text>
</comment>
<gene>
    <name evidence="13" type="primary">MAPRE1_2</name>
    <name evidence="13" type="ORF">CM83_13990</name>
</gene>
<dbReference type="FunFam" id="1.10.418.10:FF:000007">
    <property type="entry name" value="Microtubule-associated protein, RP/EB family, member 2"/>
    <property type="match status" value="1"/>
</dbReference>
<dbReference type="PROSITE" id="PS50021">
    <property type="entry name" value="CH"/>
    <property type="match status" value="1"/>
</dbReference>
<keyword evidence="7" id="KW-0206">Cytoskeleton</keyword>
<sequence length="257" mass="29719">MVVNVTATNVNTETMSRHEMLAWINGYLTNKMQKIESLCSGSAYCILLDRLFPNSVPLKRVKVKANQEFEYIQNFKLLQQAFKNCGVDKEVPVDRLVRGKFQDNFEFLQWFKKFYDANIGYRGCTDTERMGESGQSGEPHKPAMIRRATYSKDAEKEAEISTPRAPLTPSSQSKAEDENKETQKGCEDLVTEVEYYKHIAEQLDRDVTFYYNKLRAIEVLCQKTTEKSPFVDTILNILWATEEGFKPPEEIMNDEEF</sequence>
<evidence type="ECO:0000256" key="5">
    <source>
        <dbReference type="ARBA" id="ARBA00022701"/>
    </source>
</evidence>
<comment type="subcellular location">
    <subcellularLocation>
        <location evidence="1">Cytoplasm</location>
        <location evidence="1">Cytoskeleton</location>
    </subcellularLocation>
</comment>
<evidence type="ECO:0000256" key="3">
    <source>
        <dbReference type="ARBA" id="ARBA00022490"/>
    </source>
</evidence>
<dbReference type="InterPro" id="IPR004953">
    <property type="entry name" value="EB1_C"/>
</dbReference>
<evidence type="ECO:0000259" key="11">
    <source>
        <dbReference type="PROSITE" id="PS50021"/>
    </source>
</evidence>
<evidence type="ECO:0000313" key="13">
    <source>
        <dbReference type="EMBL" id="JAG12408.1"/>
    </source>
</evidence>
<dbReference type="SUPFAM" id="SSF47576">
    <property type="entry name" value="Calponin-homology domain, CH-domain"/>
    <property type="match status" value="1"/>
</dbReference>
<keyword evidence="6" id="KW-0498">Mitosis</keyword>
<name>A0A0A9X0V2_LYGHE</name>